<dbReference type="Proteomes" id="UP000093000">
    <property type="component" value="Unassembled WGS sequence"/>
</dbReference>
<evidence type="ECO:0000256" key="1">
    <source>
        <dbReference type="SAM" id="MobiDB-lite"/>
    </source>
</evidence>
<comment type="caution">
    <text evidence="3">The sequence shown here is derived from an EMBL/GenBank/DDBJ whole genome shotgun (WGS) entry which is preliminary data.</text>
</comment>
<feature type="signal peptide" evidence="2">
    <location>
        <begin position="1"/>
        <end position="21"/>
    </location>
</feature>
<feature type="chain" id="PRO_5008889339" description="C2H2-type domain-containing protein" evidence="2">
    <location>
        <begin position="22"/>
        <end position="62"/>
    </location>
</feature>
<evidence type="ECO:0000313" key="3">
    <source>
        <dbReference type="EMBL" id="OBZ81362.1"/>
    </source>
</evidence>
<evidence type="ECO:0008006" key="5">
    <source>
        <dbReference type="Google" id="ProtNLM"/>
    </source>
</evidence>
<feature type="region of interest" description="Disordered" evidence="1">
    <location>
        <begin position="42"/>
        <end position="62"/>
    </location>
</feature>
<organism evidence="3 4">
    <name type="scientific">Choanephora cucurbitarum</name>
    <dbReference type="NCBI Taxonomy" id="101091"/>
    <lineage>
        <taxon>Eukaryota</taxon>
        <taxon>Fungi</taxon>
        <taxon>Fungi incertae sedis</taxon>
        <taxon>Mucoromycota</taxon>
        <taxon>Mucoromycotina</taxon>
        <taxon>Mucoromycetes</taxon>
        <taxon>Mucorales</taxon>
        <taxon>Mucorineae</taxon>
        <taxon>Choanephoraceae</taxon>
        <taxon>Choanephoroideae</taxon>
        <taxon>Choanephora</taxon>
    </lineage>
</organism>
<sequence>MSSIFNCLFCQAVFLSQQALTEHIMSINCAYYANLNVVQSASDNDTTSSDESVSLNEFETEA</sequence>
<proteinExistence type="predicted"/>
<dbReference type="EMBL" id="LUGH01001252">
    <property type="protein sequence ID" value="OBZ81362.1"/>
    <property type="molecule type" value="Genomic_DNA"/>
</dbReference>
<protein>
    <recommendedName>
        <fullName evidence="5">C2H2-type domain-containing protein</fullName>
    </recommendedName>
</protein>
<accession>A0A1C7MX19</accession>
<evidence type="ECO:0000256" key="2">
    <source>
        <dbReference type="SAM" id="SignalP"/>
    </source>
</evidence>
<dbReference type="InParanoid" id="A0A1C7MX19"/>
<name>A0A1C7MX19_9FUNG</name>
<keyword evidence="4" id="KW-1185">Reference proteome</keyword>
<dbReference type="AlphaFoldDB" id="A0A1C7MX19"/>
<evidence type="ECO:0000313" key="4">
    <source>
        <dbReference type="Proteomes" id="UP000093000"/>
    </source>
</evidence>
<keyword evidence="2" id="KW-0732">Signal</keyword>
<reference evidence="3 4" key="1">
    <citation type="submission" date="2016-03" db="EMBL/GenBank/DDBJ databases">
        <title>Choanephora cucurbitarum.</title>
        <authorList>
            <person name="Min B."/>
            <person name="Park H."/>
            <person name="Park J.-H."/>
            <person name="Shin H.-D."/>
            <person name="Choi I.-G."/>
        </authorList>
    </citation>
    <scope>NUCLEOTIDE SEQUENCE [LARGE SCALE GENOMIC DNA]</scope>
    <source>
        <strain evidence="3 4">KUS-F28377</strain>
    </source>
</reference>
<gene>
    <name evidence="3" type="ORF">A0J61_10588</name>
</gene>